<accession>A0AA39L6Y8</accession>
<reference evidence="1" key="1">
    <citation type="submission" date="2022-10" db="EMBL/GenBank/DDBJ databases">
        <title>Determination and structural analysis of whole genome sequence of Sarocladium strictum F4-1.</title>
        <authorList>
            <person name="Hu L."/>
            <person name="Jiang Y."/>
        </authorList>
    </citation>
    <scope>NUCLEOTIDE SEQUENCE</scope>
    <source>
        <strain evidence="1">F4-1</strain>
    </source>
</reference>
<dbReference type="Proteomes" id="UP001175261">
    <property type="component" value="Unassembled WGS sequence"/>
</dbReference>
<proteinExistence type="predicted"/>
<evidence type="ECO:0000313" key="1">
    <source>
        <dbReference type="EMBL" id="KAK0386417.1"/>
    </source>
</evidence>
<gene>
    <name evidence="1" type="ORF">NLU13_6254</name>
</gene>
<evidence type="ECO:0000313" key="2">
    <source>
        <dbReference type="Proteomes" id="UP001175261"/>
    </source>
</evidence>
<name>A0AA39L6Y8_SARSR</name>
<keyword evidence="2" id="KW-1185">Reference proteome</keyword>
<sequence>MADRDVIRTFLKSASAVKKRSWTAADAKREVRKESQKLLDMITEPKRSICHGFDKSALQKLRDDPVSVLRAGEASAIKQSSEILQQCIKSANSYKTISKRSTGIEQPGWMRWTQDNRDLRSLNKHAFELAVKIAEQGILGAVTGKSVPLQMSRRVGDLEKLAWEMMDEVMPREGKATWGTVAHAQLRALIALSETLATEGEQERQI</sequence>
<comment type="caution">
    <text evidence="1">The sequence shown here is derived from an EMBL/GenBank/DDBJ whole genome shotgun (WGS) entry which is preliminary data.</text>
</comment>
<dbReference type="AlphaFoldDB" id="A0AA39L6Y8"/>
<dbReference type="EMBL" id="JAPDFR010000005">
    <property type="protein sequence ID" value="KAK0386417.1"/>
    <property type="molecule type" value="Genomic_DNA"/>
</dbReference>
<organism evidence="1 2">
    <name type="scientific">Sarocladium strictum</name>
    <name type="common">Black bundle disease fungus</name>
    <name type="synonym">Acremonium strictum</name>
    <dbReference type="NCBI Taxonomy" id="5046"/>
    <lineage>
        <taxon>Eukaryota</taxon>
        <taxon>Fungi</taxon>
        <taxon>Dikarya</taxon>
        <taxon>Ascomycota</taxon>
        <taxon>Pezizomycotina</taxon>
        <taxon>Sordariomycetes</taxon>
        <taxon>Hypocreomycetidae</taxon>
        <taxon>Hypocreales</taxon>
        <taxon>Sarocladiaceae</taxon>
        <taxon>Sarocladium</taxon>
    </lineage>
</organism>
<protein>
    <submittedName>
        <fullName evidence="1">Uncharacterized protein</fullName>
    </submittedName>
</protein>